<organism evidence="1 2">
    <name type="scientific">Novosphingobium pentaromativorans</name>
    <dbReference type="NCBI Taxonomy" id="205844"/>
    <lineage>
        <taxon>Bacteria</taxon>
        <taxon>Pseudomonadati</taxon>
        <taxon>Pseudomonadota</taxon>
        <taxon>Alphaproteobacteria</taxon>
        <taxon>Sphingomonadales</taxon>
        <taxon>Sphingomonadaceae</taxon>
        <taxon>Novosphingobium</taxon>
    </lineage>
</organism>
<evidence type="ECO:0000313" key="2">
    <source>
        <dbReference type="Proteomes" id="UP000249082"/>
    </source>
</evidence>
<proteinExistence type="predicted"/>
<dbReference type="EMBL" id="QFPX01000003">
    <property type="protein sequence ID" value="PZQ56642.1"/>
    <property type="molecule type" value="Genomic_DNA"/>
</dbReference>
<protein>
    <submittedName>
        <fullName evidence="1">Uncharacterized protein</fullName>
    </submittedName>
</protein>
<comment type="caution">
    <text evidence="1">The sequence shown here is derived from an EMBL/GenBank/DDBJ whole genome shotgun (WGS) entry which is preliminary data.</text>
</comment>
<accession>A0A2W5NSU7</accession>
<reference evidence="1 2" key="1">
    <citation type="submission" date="2017-08" db="EMBL/GenBank/DDBJ databases">
        <title>Infants hospitalized years apart are colonized by the same room-sourced microbial strains.</title>
        <authorList>
            <person name="Brooks B."/>
            <person name="Olm M.R."/>
            <person name="Firek B.A."/>
            <person name="Baker R."/>
            <person name="Thomas B.C."/>
            <person name="Morowitz M.J."/>
            <person name="Banfield J.F."/>
        </authorList>
    </citation>
    <scope>NUCLEOTIDE SEQUENCE [LARGE SCALE GENOMIC DNA]</scope>
    <source>
        <strain evidence="1">S2_005_002_R2_33</strain>
    </source>
</reference>
<name>A0A2W5NSU7_9SPHN</name>
<dbReference type="AlphaFoldDB" id="A0A2W5NSU7"/>
<dbReference type="Proteomes" id="UP000249082">
    <property type="component" value="Unassembled WGS sequence"/>
</dbReference>
<evidence type="ECO:0000313" key="1">
    <source>
        <dbReference type="EMBL" id="PZQ56642.1"/>
    </source>
</evidence>
<sequence length="112" mass="12280">MISKPIRGKIRPTMPPIIRYVSAVSALQDLSIKLVGMPINRLTIDTNPNEIKIGNVAKYTDPRMSGCPVIGEIRLIIARGTVKAKGNALAAMVPINIDFMNLHMIELFAEPN</sequence>
<gene>
    <name evidence="1" type="ORF">DI555_04665</name>
</gene>